<feature type="compositionally biased region" description="Polar residues" evidence="4">
    <location>
        <begin position="57"/>
        <end position="72"/>
    </location>
</feature>
<comment type="similarity">
    <text evidence="1 2">Belongs to the SCC3 family.</text>
</comment>
<dbReference type="OrthoDB" id="498590at2759"/>
<dbReference type="GO" id="GO:0003682">
    <property type="term" value="F:chromatin binding"/>
    <property type="evidence" value="ECO:0007669"/>
    <property type="project" value="TreeGrafter"/>
</dbReference>
<dbReference type="InterPro" id="IPR016024">
    <property type="entry name" value="ARM-type_fold"/>
</dbReference>
<keyword evidence="3" id="KW-0175">Coiled coil</keyword>
<dbReference type="GO" id="GO:0008278">
    <property type="term" value="C:cohesin complex"/>
    <property type="evidence" value="ECO:0007669"/>
    <property type="project" value="UniProtKB-UniRule"/>
</dbReference>
<feature type="region of interest" description="Disordered" evidence="4">
    <location>
        <begin position="1"/>
        <end position="91"/>
    </location>
</feature>
<name>A0A6P7J532_9TELE</name>
<feature type="region of interest" description="Disordered" evidence="4">
    <location>
        <begin position="1176"/>
        <end position="1195"/>
    </location>
</feature>
<dbReference type="CTD" id="10734"/>
<evidence type="ECO:0000313" key="7">
    <source>
        <dbReference type="RefSeq" id="XP_028271897.1"/>
    </source>
</evidence>
<dbReference type="InParanoid" id="A0A6P7J532"/>
<dbReference type="GeneID" id="114442504"/>
<dbReference type="InterPro" id="IPR056396">
    <property type="entry name" value="HEAT_SCC3-SA"/>
</dbReference>
<sequence>MESGSSISDSIDKLDYTSDSGSDYEATMIAKKRRKQTVPVAQPPKRPRHNAALRGMSSLSNSPIPTTPDPSLQQQQQQSSQGTFRQVSPRPVNAGIQGISAKDIYDAVFSGKSAMVTVVDEWLCSYKQGREAGLLVLINFIVQSCGCKGVVSREMFDSMHNADIISTLTKEFNEDSVNYPLSTPGPQLKRVKAGLCEFARVLVRSCRNSFIYDEYLFPTLLALLTGLSDSQVRAFRHTSTLFALKLLTGLVEVGVIVYVQLQTTQRQCDMEKSKREHDRASDRLEELQATISELRENREELSSLMNSTFRGVFVHRYRDRLPEIRAVCIEELGIWMKSDPEGFLNDGCLKYIGWTLHDKQSPVRLQCVRALQGLYQEKEFIGRLELFTNRFKKRILSMVLDKDPDVAVEVVNLLLLLQQTEEGLQEEECSHIYPLVYAEHRGLASAAGTFLYNKLKSVIATAKKETDKSDNAAFLKILISFYIQSEFHEHAAYLVDSLWGAAGSELRDWETMTGFLLQEAGGLVYEEEGALIDLMMCAMRQAAQTTPPHGRTQGKKMLSVKDKNIQKQDKRLITTHFIPLLPLLLAKYSADAEKVCLLLKAPMYFELEMYSNAQWLEKHLDLLLSQVCGIVEKHTEVTVLEACALLVGSVCSDRYTFSSRARLAVSQLLDSLAEYFSTYQSDLLQGTADDDDDSYSAISALKRIAVLSSAMDPTGWKLFNSCLEMLKSKINSGLLDKELMVPALKCAAFHLMWAKVNATNSKPAEAELIRLKKDVRSFCRISQTCLSLDQAEIRDQAFEMLCDLLLLYSVNSVRSEPALQTLVHLPSDSLRSEMAAFLLDYIFSDTEEAEEDEEEGKITLLQKKRNQLAGYCKLVIYGVIDLTAATDVFKHYDKCFKDFGDIIKETVSKTKLINPILSAKTICLSLQQLYSEMLTEDRSKRNLTEIRDLAKRLAMSFGVDLHRARKPVVALHMDGIRFAFRDVQDGEEPYPNIPFLQVLSEFSFKLLPKDRAQLAELLKSECPSAALSWPAVRMYQRSLETRSTAKSREQEERDDTVSLQATPVAKRRRTTAKGSVLSSVKGLELESSSLHSLHTPVLTSTVQKQPDKAPGKSTTTESDIGSGITELGSEDEFSSGLQMRKVKATKRRQVLPTTEQQDLTSHLSLLSLIEDVSEREEPHIEDYESDSSYSLPSTRHTSLSIMDELFD</sequence>
<feature type="domain" description="SCD" evidence="5">
    <location>
        <begin position="313"/>
        <end position="398"/>
    </location>
</feature>
<dbReference type="Pfam" id="PF24571">
    <property type="entry name" value="HEAT_SCC3-SA"/>
    <property type="match status" value="1"/>
</dbReference>
<keyword evidence="2" id="KW-0132">Cell division</keyword>
<dbReference type="GO" id="GO:0000785">
    <property type="term" value="C:chromatin"/>
    <property type="evidence" value="ECO:0007669"/>
    <property type="project" value="UniProtKB-UniRule"/>
</dbReference>
<accession>A0A6P7J532</accession>
<keyword evidence="2" id="KW-0159">Chromosome partition</keyword>
<keyword evidence="2" id="KW-0158">Chromosome</keyword>
<dbReference type="GO" id="GO:0051301">
    <property type="term" value="P:cell division"/>
    <property type="evidence" value="ECO:0007669"/>
    <property type="project" value="UniProtKB-UniRule"/>
</dbReference>
<evidence type="ECO:0000313" key="6">
    <source>
        <dbReference type="Proteomes" id="UP000515145"/>
    </source>
</evidence>
<dbReference type="PANTHER" id="PTHR11199">
    <property type="entry name" value="STROMAL ANTIGEN"/>
    <property type="match status" value="1"/>
</dbReference>
<gene>
    <name evidence="7" type="primary">stag3</name>
</gene>
<evidence type="ECO:0000256" key="2">
    <source>
        <dbReference type="RuleBase" id="RU369063"/>
    </source>
</evidence>
<dbReference type="GO" id="GO:0007059">
    <property type="term" value="P:chromosome segregation"/>
    <property type="evidence" value="ECO:0007669"/>
    <property type="project" value="UniProtKB-KW"/>
</dbReference>
<keyword evidence="2" id="KW-0131">Cell cycle</keyword>
<dbReference type="InterPro" id="IPR020839">
    <property type="entry name" value="SCD"/>
</dbReference>
<feature type="compositionally biased region" description="Basic residues" evidence="4">
    <location>
        <begin position="1140"/>
        <end position="1149"/>
    </location>
</feature>
<dbReference type="Pfam" id="PF21581">
    <property type="entry name" value="SCD"/>
    <property type="match status" value="1"/>
</dbReference>
<comment type="function">
    <text evidence="2">Component of cohesin complex, a complex required for the cohesion of sister chromatids after DNA replication. The cohesin complex apparently forms a large proteinaceous ring within which sister chromatids can be trapped. At anaphase, the complex is cleaved and dissociates from chromatin, allowing sister chromatids to segregate.</text>
</comment>
<dbReference type="GO" id="GO:0007062">
    <property type="term" value="P:sister chromatid cohesion"/>
    <property type="evidence" value="ECO:0007669"/>
    <property type="project" value="UniProtKB-UniRule"/>
</dbReference>
<dbReference type="Proteomes" id="UP000515145">
    <property type="component" value="Chromosome 10"/>
</dbReference>
<feature type="compositionally biased region" description="Polar residues" evidence="4">
    <location>
        <begin position="1186"/>
        <end position="1195"/>
    </location>
</feature>
<evidence type="ECO:0000256" key="3">
    <source>
        <dbReference type="SAM" id="Coils"/>
    </source>
</evidence>
<dbReference type="RefSeq" id="XP_028271897.1">
    <property type="nucleotide sequence ID" value="XM_028416096.1"/>
</dbReference>
<feature type="region of interest" description="Disordered" evidence="4">
    <location>
        <begin position="1040"/>
        <end position="1076"/>
    </location>
</feature>
<feature type="coiled-coil region" evidence="3">
    <location>
        <begin position="270"/>
        <end position="304"/>
    </location>
</feature>
<dbReference type="PROSITE" id="PS51425">
    <property type="entry name" value="SCD"/>
    <property type="match status" value="1"/>
</dbReference>
<organism evidence="6 7">
    <name type="scientific">Parambassis ranga</name>
    <name type="common">Indian glassy fish</name>
    <dbReference type="NCBI Taxonomy" id="210632"/>
    <lineage>
        <taxon>Eukaryota</taxon>
        <taxon>Metazoa</taxon>
        <taxon>Chordata</taxon>
        <taxon>Craniata</taxon>
        <taxon>Vertebrata</taxon>
        <taxon>Euteleostomi</taxon>
        <taxon>Actinopterygii</taxon>
        <taxon>Neopterygii</taxon>
        <taxon>Teleostei</taxon>
        <taxon>Neoteleostei</taxon>
        <taxon>Acanthomorphata</taxon>
        <taxon>Ovalentaria</taxon>
        <taxon>Ambassidae</taxon>
        <taxon>Parambassis</taxon>
    </lineage>
</organism>
<feature type="region of interest" description="Disordered" evidence="4">
    <location>
        <begin position="1094"/>
        <end position="1157"/>
    </location>
</feature>
<dbReference type="Pfam" id="PF08514">
    <property type="entry name" value="STAG"/>
    <property type="match status" value="1"/>
</dbReference>
<evidence type="ECO:0000259" key="5">
    <source>
        <dbReference type="PROSITE" id="PS51425"/>
    </source>
</evidence>
<evidence type="ECO:0000256" key="1">
    <source>
        <dbReference type="ARBA" id="ARBA00005486"/>
    </source>
</evidence>
<dbReference type="InterPro" id="IPR013721">
    <property type="entry name" value="STAG"/>
</dbReference>
<dbReference type="GO" id="GO:0000775">
    <property type="term" value="C:chromosome, centromeric region"/>
    <property type="evidence" value="ECO:0007669"/>
    <property type="project" value="UniProtKB-SubCell"/>
</dbReference>
<dbReference type="SUPFAM" id="SSF48371">
    <property type="entry name" value="ARM repeat"/>
    <property type="match status" value="1"/>
</dbReference>
<reference evidence="7" key="1">
    <citation type="submission" date="2025-08" db="UniProtKB">
        <authorList>
            <consortium name="RefSeq"/>
        </authorList>
    </citation>
    <scope>IDENTIFICATION</scope>
</reference>
<proteinExistence type="inferred from homology"/>
<evidence type="ECO:0000256" key="4">
    <source>
        <dbReference type="SAM" id="MobiDB-lite"/>
    </source>
</evidence>
<dbReference type="InterPro" id="IPR039662">
    <property type="entry name" value="Cohesin_Scc3/SA"/>
</dbReference>
<dbReference type="PANTHER" id="PTHR11199:SF10">
    <property type="entry name" value="COHESIN SUBUNIT SA"/>
    <property type="match status" value="1"/>
</dbReference>
<comment type="subunit">
    <text evidence="2">Part of the cohesin complex which is composed of a heterodimer between a SMC1 protein (SMC1A or SMC1B) and SMC3, which are attached via their hinge domain, and RAD21 which link them at their heads, and one STAG protein.</text>
</comment>
<dbReference type="AlphaFoldDB" id="A0A6P7J532"/>
<comment type="subcellular location">
    <subcellularLocation>
        <location evidence="2">Nucleus</location>
    </subcellularLocation>
    <subcellularLocation>
        <location evidence="2">Chromosome</location>
    </subcellularLocation>
    <subcellularLocation>
        <location evidence="2">Chromosome</location>
        <location evidence="2">Centromere</location>
    </subcellularLocation>
</comment>
<protein>
    <recommendedName>
        <fullName evidence="2">Cohesin subunit SA</fullName>
    </recommendedName>
    <alternativeName>
        <fullName evidence="2">SCC3 homolog</fullName>
    </alternativeName>
    <alternativeName>
        <fullName evidence="2">Stromal antigen</fullName>
    </alternativeName>
</protein>
<keyword evidence="6" id="KW-1185">Reference proteome</keyword>
<dbReference type="GO" id="GO:0005634">
    <property type="term" value="C:nucleus"/>
    <property type="evidence" value="ECO:0007669"/>
    <property type="project" value="UniProtKB-SubCell"/>
</dbReference>
<keyword evidence="2" id="KW-0539">Nucleus</keyword>